<feature type="region of interest" description="Disordered" evidence="2">
    <location>
        <begin position="160"/>
        <end position="181"/>
    </location>
</feature>
<feature type="region of interest" description="Disordered" evidence="2">
    <location>
        <begin position="221"/>
        <end position="241"/>
    </location>
</feature>
<evidence type="ECO:0000313" key="4">
    <source>
        <dbReference type="EMBL" id="PSC68240.1"/>
    </source>
</evidence>
<protein>
    <submittedName>
        <fullName evidence="4">Epimerase</fullName>
    </submittedName>
</protein>
<dbReference type="STRING" id="554055.A0A2P6V2D1"/>
<dbReference type="CDD" id="cd05243">
    <property type="entry name" value="SDR_a5"/>
    <property type="match status" value="1"/>
</dbReference>
<dbReference type="SUPFAM" id="SSF51735">
    <property type="entry name" value="NAD(P)-binding Rossmann-fold domains"/>
    <property type="match status" value="1"/>
</dbReference>
<sequence>MSREEVAAAMRNLQLSLDGLQRELEGAIRALPDTKREALPEALAAVRTRLARFGLEQIAELDSFASEAGWRAEPPGAEDSAAAVTPGAAPGSALSSGSGGEGTPYAGVQLRSRVASIQKMGGIPALGGGLVLPRMTPGQRPQLNATASPAAVEIMRGRLGSGDADATPLRKTGGEEEGAAPTPLVQLRAAPAASRMAGTPGAAAPESELAAAMARRMQRLGVSPDKEPAAAAESQGRQCKRSLRVAAASSPALEAAPGPAPLNRQLPEADARFSGLRVLVAGATGGVGKAVVKQLAAQGVSVRALVRDGVKASGMLPPASQGVEIVEGDVYKFSTVAKAMAGCTAVICATGPTDGLNPLGPYTVDCEGTKNLVAAAQQAGVKKFVHVTSIGCDDPLFPLNAFFGVLFWKKQGEVALQRSGIDYTIIRPGGLVDEAKNGRGEGQVVMGGPDAYGLPPRKSPGSIPRASVAECCVAALVEPAASGKVVELICDKEAPALGFTELFAAV</sequence>
<feature type="domain" description="NAD(P)-binding" evidence="3">
    <location>
        <begin position="282"/>
        <end position="479"/>
    </location>
</feature>
<feature type="coiled-coil region" evidence="1">
    <location>
        <begin position="3"/>
        <end position="37"/>
    </location>
</feature>
<dbReference type="EMBL" id="LHPF02000040">
    <property type="protein sequence ID" value="PSC68240.1"/>
    <property type="molecule type" value="Genomic_DNA"/>
</dbReference>
<organism evidence="4 5">
    <name type="scientific">Micractinium conductrix</name>
    <dbReference type="NCBI Taxonomy" id="554055"/>
    <lineage>
        <taxon>Eukaryota</taxon>
        <taxon>Viridiplantae</taxon>
        <taxon>Chlorophyta</taxon>
        <taxon>core chlorophytes</taxon>
        <taxon>Trebouxiophyceae</taxon>
        <taxon>Chlorellales</taxon>
        <taxon>Chlorellaceae</taxon>
        <taxon>Chlorella clade</taxon>
        <taxon>Micractinium</taxon>
    </lineage>
</organism>
<keyword evidence="5" id="KW-1185">Reference proteome</keyword>
<comment type="caution">
    <text evidence="4">The sequence shown here is derived from an EMBL/GenBank/DDBJ whole genome shotgun (WGS) entry which is preliminary data.</text>
</comment>
<dbReference type="PANTHER" id="PTHR15020">
    <property type="entry name" value="FLAVIN REDUCTASE-RELATED"/>
    <property type="match status" value="1"/>
</dbReference>
<dbReference type="InterPro" id="IPR036291">
    <property type="entry name" value="NAD(P)-bd_dom_sf"/>
</dbReference>
<reference evidence="4 5" key="1">
    <citation type="journal article" date="2018" name="Plant J.">
        <title>Genome sequences of Chlorella sorokiniana UTEX 1602 and Micractinium conductrix SAG 241.80: implications to maltose excretion by a green alga.</title>
        <authorList>
            <person name="Arriola M.B."/>
            <person name="Velmurugan N."/>
            <person name="Zhang Y."/>
            <person name="Plunkett M.H."/>
            <person name="Hondzo H."/>
            <person name="Barney B.M."/>
        </authorList>
    </citation>
    <scope>NUCLEOTIDE SEQUENCE [LARGE SCALE GENOMIC DNA]</scope>
    <source>
        <strain evidence="4 5">SAG 241.80</strain>
    </source>
</reference>
<keyword evidence="1" id="KW-0175">Coiled coil</keyword>
<dbReference type="Gene3D" id="3.40.50.720">
    <property type="entry name" value="NAD(P)-binding Rossmann-like Domain"/>
    <property type="match status" value="1"/>
</dbReference>
<proteinExistence type="predicted"/>
<dbReference type="PANTHER" id="PTHR15020:SF42">
    <property type="entry name" value="NAD(P)-BINDING DOMAIN-CONTAINING PROTEIN"/>
    <property type="match status" value="1"/>
</dbReference>
<gene>
    <name evidence="4" type="ORF">C2E20_8180</name>
</gene>
<name>A0A2P6V2D1_9CHLO</name>
<accession>A0A2P6V2D1</accession>
<feature type="compositionally biased region" description="Low complexity" evidence="2">
    <location>
        <begin position="87"/>
        <end position="96"/>
    </location>
</feature>
<dbReference type="InterPro" id="IPR016040">
    <property type="entry name" value="NAD(P)-bd_dom"/>
</dbReference>
<evidence type="ECO:0000256" key="1">
    <source>
        <dbReference type="SAM" id="Coils"/>
    </source>
</evidence>
<dbReference type="Proteomes" id="UP000239649">
    <property type="component" value="Unassembled WGS sequence"/>
</dbReference>
<evidence type="ECO:0000313" key="5">
    <source>
        <dbReference type="Proteomes" id="UP000239649"/>
    </source>
</evidence>
<feature type="region of interest" description="Disordered" evidence="2">
    <location>
        <begin position="69"/>
        <end position="105"/>
    </location>
</feature>
<dbReference type="Pfam" id="PF13460">
    <property type="entry name" value="NAD_binding_10"/>
    <property type="match status" value="1"/>
</dbReference>
<dbReference type="AlphaFoldDB" id="A0A2P6V2D1"/>
<evidence type="ECO:0000259" key="3">
    <source>
        <dbReference type="Pfam" id="PF13460"/>
    </source>
</evidence>
<dbReference type="OrthoDB" id="419598at2759"/>
<evidence type="ECO:0000256" key="2">
    <source>
        <dbReference type="SAM" id="MobiDB-lite"/>
    </source>
</evidence>